<evidence type="ECO:0000313" key="2">
    <source>
        <dbReference type="Proteomes" id="UP000186817"/>
    </source>
</evidence>
<proteinExistence type="predicted"/>
<name>A0A1Q9CCY4_SYMMI</name>
<comment type="caution">
    <text evidence="1">The sequence shown here is derived from an EMBL/GenBank/DDBJ whole genome shotgun (WGS) entry which is preliminary data.</text>
</comment>
<dbReference type="EMBL" id="LSRX01001356">
    <property type="protein sequence ID" value="OLP80697.1"/>
    <property type="molecule type" value="Genomic_DNA"/>
</dbReference>
<keyword evidence="2" id="KW-1185">Reference proteome</keyword>
<dbReference type="Proteomes" id="UP000186817">
    <property type="component" value="Unassembled WGS sequence"/>
</dbReference>
<dbReference type="OrthoDB" id="415832at2759"/>
<sequence>MHSTGHRPVHCIFRCDNAAAESSSWKGLSMASGLCSVLRSFFLLQQRCRISVHIDHVPGIVNDVADALSRSKDPVALGFKQQEEVHIDWLSFCDWPQLSPFPDPSHFEGFLASGSRLDTDDADGGETWRGISKRASTTPLFTDTGISVRASMLSRSPDHHHRSIPTPRTEEMLALQRAGQRILQTLEDRKGSAAKWSPKSWKTPLEQGEDMLQEQLALDERERIVRLVKSKSNPSDPFRGHIAQNIKQRLEMANNDSTEGLAINQRCLNIRKQLAGMVNARKELASLRAKAHLLMEEPLLPRLILDSYGLYSELTD</sequence>
<protein>
    <submittedName>
        <fullName evidence="1">Uncharacterized protein</fullName>
    </submittedName>
</protein>
<gene>
    <name evidence="1" type="ORF">AK812_SmicGene38854</name>
</gene>
<evidence type="ECO:0000313" key="1">
    <source>
        <dbReference type="EMBL" id="OLP80697.1"/>
    </source>
</evidence>
<accession>A0A1Q9CCY4</accession>
<reference evidence="1 2" key="1">
    <citation type="submission" date="2016-02" db="EMBL/GenBank/DDBJ databases">
        <title>Genome analysis of coral dinoflagellate symbionts highlights evolutionary adaptations to a symbiotic lifestyle.</title>
        <authorList>
            <person name="Aranda M."/>
            <person name="Li Y."/>
            <person name="Liew Y.J."/>
            <person name="Baumgarten S."/>
            <person name="Simakov O."/>
            <person name="Wilson M."/>
            <person name="Piel J."/>
            <person name="Ashoor H."/>
            <person name="Bougouffa S."/>
            <person name="Bajic V.B."/>
            <person name="Ryu T."/>
            <person name="Ravasi T."/>
            <person name="Bayer T."/>
            <person name="Micklem G."/>
            <person name="Kim H."/>
            <person name="Bhak J."/>
            <person name="Lajeunesse T.C."/>
            <person name="Voolstra C.R."/>
        </authorList>
    </citation>
    <scope>NUCLEOTIDE SEQUENCE [LARGE SCALE GENOMIC DNA]</scope>
    <source>
        <strain evidence="1 2">CCMP2467</strain>
    </source>
</reference>
<organism evidence="1 2">
    <name type="scientific">Symbiodinium microadriaticum</name>
    <name type="common">Dinoflagellate</name>
    <name type="synonym">Zooxanthella microadriatica</name>
    <dbReference type="NCBI Taxonomy" id="2951"/>
    <lineage>
        <taxon>Eukaryota</taxon>
        <taxon>Sar</taxon>
        <taxon>Alveolata</taxon>
        <taxon>Dinophyceae</taxon>
        <taxon>Suessiales</taxon>
        <taxon>Symbiodiniaceae</taxon>
        <taxon>Symbiodinium</taxon>
    </lineage>
</organism>
<dbReference type="AlphaFoldDB" id="A0A1Q9CCY4"/>